<keyword evidence="2 6" id="KW-0479">Metal-binding</keyword>
<keyword evidence="11" id="KW-1185">Reference proteome</keyword>
<feature type="domain" description="SWIM-type" evidence="9">
    <location>
        <begin position="251"/>
        <end position="283"/>
    </location>
</feature>
<dbReference type="AlphaFoldDB" id="A0ABD1NVU3"/>
<evidence type="ECO:0000256" key="3">
    <source>
        <dbReference type="ARBA" id="ARBA00022771"/>
    </source>
</evidence>
<dbReference type="Pfam" id="PF10551">
    <property type="entry name" value="MULE"/>
    <property type="match status" value="1"/>
</dbReference>
<sequence>MSDESTESFVWLLTKFLEAMPNPAPQIIITDQDAAIAKAISMVMPLTFHRYCIWHILNKFSEKMNVMVYNEQYHLLVNIIKNSESPDEFESRWSVIMESTNLSSNEWLCGMYELRSRWVPAYVKHIFSAGMSSSQRSESGHSFFKRYVNRKNSLMDFIVRFNMVLRHQRHEELVANHIDIIETPRLTSKFQMEHQMVHIYTKKIFLLFQTEVDQSNYYICSKKSGSVDAKVYTVERREQGKSFDRHRQLTYYTERDIIRCSCQKFEFEGFPCRHMISYLKKKQVLLLPEKYILRRWTKNAKETVVFSDEGSSSNSLMARHRMLAHKSSLIVDDAALTDTRTSFLMEEFEKLHIRVKELDDGGNVDMGRSNSKSQEESQTIHDPNIVRAKGCGKRLKSSKEKALSKTNRQCSACGQIGHDKRTCPTLSYRSTMDMYQPEGTDYDQGTDYAQAQDQGIDDTTFVSNASSQCDVVNWFL</sequence>
<keyword evidence="3 5" id="KW-0863">Zinc-finger</keyword>
<dbReference type="InterPro" id="IPR001878">
    <property type="entry name" value="Znf_CCHC"/>
</dbReference>
<dbReference type="GO" id="GO:0005634">
    <property type="term" value="C:nucleus"/>
    <property type="evidence" value="ECO:0007669"/>
    <property type="project" value="UniProtKB-SubCell"/>
</dbReference>
<evidence type="ECO:0000256" key="4">
    <source>
        <dbReference type="ARBA" id="ARBA00022833"/>
    </source>
</evidence>
<evidence type="ECO:0000256" key="5">
    <source>
        <dbReference type="PROSITE-ProRule" id="PRU00047"/>
    </source>
</evidence>
<dbReference type="PROSITE" id="PS50966">
    <property type="entry name" value="ZF_SWIM"/>
    <property type="match status" value="1"/>
</dbReference>
<dbReference type="InterPro" id="IPR018289">
    <property type="entry name" value="MULE_transposase_dom"/>
</dbReference>
<dbReference type="Pfam" id="PF04434">
    <property type="entry name" value="SWIM"/>
    <property type="match status" value="1"/>
</dbReference>
<evidence type="ECO:0000256" key="6">
    <source>
        <dbReference type="RuleBase" id="RU367018"/>
    </source>
</evidence>
<keyword evidence="6" id="KW-0539">Nucleus</keyword>
<dbReference type="SMART" id="SM00575">
    <property type="entry name" value="ZnF_PMZ"/>
    <property type="match status" value="1"/>
</dbReference>
<dbReference type="PANTHER" id="PTHR31669">
    <property type="entry name" value="PROTEIN FAR1-RELATED SEQUENCE 10-RELATED"/>
    <property type="match status" value="1"/>
</dbReference>
<feature type="domain" description="CCHC-type" evidence="8">
    <location>
        <begin position="410"/>
        <end position="424"/>
    </location>
</feature>
<dbReference type="Proteomes" id="UP001604336">
    <property type="component" value="Unassembled WGS sequence"/>
</dbReference>
<evidence type="ECO:0000313" key="10">
    <source>
        <dbReference type="EMBL" id="KAL2455730.1"/>
    </source>
</evidence>
<organism evidence="10 11">
    <name type="scientific">Abeliophyllum distichum</name>
    <dbReference type="NCBI Taxonomy" id="126358"/>
    <lineage>
        <taxon>Eukaryota</taxon>
        <taxon>Viridiplantae</taxon>
        <taxon>Streptophyta</taxon>
        <taxon>Embryophyta</taxon>
        <taxon>Tracheophyta</taxon>
        <taxon>Spermatophyta</taxon>
        <taxon>Magnoliopsida</taxon>
        <taxon>eudicotyledons</taxon>
        <taxon>Gunneridae</taxon>
        <taxon>Pentapetalae</taxon>
        <taxon>asterids</taxon>
        <taxon>lamiids</taxon>
        <taxon>Lamiales</taxon>
        <taxon>Oleaceae</taxon>
        <taxon>Forsythieae</taxon>
        <taxon>Abeliophyllum</taxon>
    </lineage>
</organism>
<comment type="function">
    <text evidence="6">Putative transcription activator involved in regulating light control of development.</text>
</comment>
<dbReference type="SUPFAM" id="SSF57756">
    <property type="entry name" value="Retrovirus zinc finger-like domains"/>
    <property type="match status" value="1"/>
</dbReference>
<feature type="region of interest" description="Disordered" evidence="7">
    <location>
        <begin position="361"/>
        <end position="382"/>
    </location>
</feature>
<dbReference type="InterPro" id="IPR007527">
    <property type="entry name" value="Znf_SWIM"/>
</dbReference>
<comment type="caution">
    <text evidence="10">The sequence shown here is derived from an EMBL/GenBank/DDBJ whole genome shotgun (WGS) entry which is preliminary data.</text>
</comment>
<dbReference type="InterPro" id="IPR031052">
    <property type="entry name" value="FHY3/FAR1"/>
</dbReference>
<accession>A0ABD1NVU3</accession>
<evidence type="ECO:0000256" key="1">
    <source>
        <dbReference type="ARBA" id="ARBA00005889"/>
    </source>
</evidence>
<evidence type="ECO:0000256" key="2">
    <source>
        <dbReference type="ARBA" id="ARBA00022723"/>
    </source>
</evidence>
<evidence type="ECO:0000259" key="9">
    <source>
        <dbReference type="PROSITE" id="PS50966"/>
    </source>
</evidence>
<reference evidence="11" key="1">
    <citation type="submission" date="2024-07" db="EMBL/GenBank/DDBJ databases">
        <title>Two chromosome-level genome assemblies of Korean endemic species Abeliophyllum distichum and Forsythia ovata (Oleaceae).</title>
        <authorList>
            <person name="Jang H."/>
        </authorList>
    </citation>
    <scope>NUCLEOTIDE SEQUENCE [LARGE SCALE GENOMIC DNA]</scope>
</reference>
<dbReference type="PANTHER" id="PTHR31669:SF302">
    <property type="entry name" value="PROTEIN FAR1-RELATED SEQUENCE"/>
    <property type="match status" value="1"/>
</dbReference>
<evidence type="ECO:0000259" key="8">
    <source>
        <dbReference type="PROSITE" id="PS50158"/>
    </source>
</evidence>
<dbReference type="EMBL" id="JBFOLK010000164">
    <property type="protein sequence ID" value="KAL2455730.1"/>
    <property type="molecule type" value="Genomic_DNA"/>
</dbReference>
<comment type="similarity">
    <text evidence="1 6">Belongs to the FHY3/FAR1 family.</text>
</comment>
<name>A0ABD1NVU3_9LAMI</name>
<dbReference type="PROSITE" id="PS50158">
    <property type="entry name" value="ZF_CCHC"/>
    <property type="match status" value="1"/>
</dbReference>
<dbReference type="GO" id="GO:0008270">
    <property type="term" value="F:zinc ion binding"/>
    <property type="evidence" value="ECO:0007669"/>
    <property type="project" value="UniProtKB-UniRule"/>
</dbReference>
<evidence type="ECO:0000256" key="7">
    <source>
        <dbReference type="SAM" id="MobiDB-lite"/>
    </source>
</evidence>
<dbReference type="InterPro" id="IPR006564">
    <property type="entry name" value="Znf_PMZ"/>
</dbReference>
<proteinExistence type="inferred from homology"/>
<comment type="subcellular location">
    <subcellularLocation>
        <location evidence="6">Nucleus</location>
    </subcellularLocation>
</comment>
<evidence type="ECO:0000313" key="11">
    <source>
        <dbReference type="Proteomes" id="UP001604336"/>
    </source>
</evidence>
<gene>
    <name evidence="10" type="ORF">Adt_47139</name>
</gene>
<protein>
    <recommendedName>
        <fullName evidence="6">Protein FAR1-RELATED SEQUENCE</fullName>
    </recommendedName>
</protein>
<dbReference type="InterPro" id="IPR036875">
    <property type="entry name" value="Znf_CCHC_sf"/>
</dbReference>
<keyword evidence="4 6" id="KW-0862">Zinc</keyword>
<dbReference type="GO" id="GO:0006355">
    <property type="term" value="P:regulation of DNA-templated transcription"/>
    <property type="evidence" value="ECO:0007669"/>
    <property type="project" value="UniProtKB-UniRule"/>
</dbReference>